<reference evidence="1" key="1">
    <citation type="journal article" date="2021" name="Environ. Microbiol.">
        <title>Gene family expansions and transcriptome signatures uncover fungal adaptations to wood decay.</title>
        <authorList>
            <person name="Hage H."/>
            <person name="Miyauchi S."/>
            <person name="Viragh M."/>
            <person name="Drula E."/>
            <person name="Min B."/>
            <person name="Chaduli D."/>
            <person name="Navarro D."/>
            <person name="Favel A."/>
            <person name="Norest M."/>
            <person name="Lesage-Meessen L."/>
            <person name="Balint B."/>
            <person name="Merenyi Z."/>
            <person name="de Eugenio L."/>
            <person name="Morin E."/>
            <person name="Martinez A.T."/>
            <person name="Baldrian P."/>
            <person name="Stursova M."/>
            <person name="Martinez M.J."/>
            <person name="Novotny C."/>
            <person name="Magnuson J.K."/>
            <person name="Spatafora J.W."/>
            <person name="Maurice S."/>
            <person name="Pangilinan J."/>
            <person name="Andreopoulos W."/>
            <person name="LaButti K."/>
            <person name="Hundley H."/>
            <person name="Na H."/>
            <person name="Kuo A."/>
            <person name="Barry K."/>
            <person name="Lipzen A."/>
            <person name="Henrissat B."/>
            <person name="Riley R."/>
            <person name="Ahrendt S."/>
            <person name="Nagy L.G."/>
            <person name="Grigoriev I.V."/>
            <person name="Martin F."/>
            <person name="Rosso M.N."/>
        </authorList>
    </citation>
    <scope>NUCLEOTIDE SEQUENCE</scope>
    <source>
        <strain evidence="1">CBS 384.51</strain>
    </source>
</reference>
<dbReference type="Proteomes" id="UP001055072">
    <property type="component" value="Unassembled WGS sequence"/>
</dbReference>
<accession>A0ACB8TS20</accession>
<organism evidence="1 2">
    <name type="scientific">Irpex rosettiformis</name>
    <dbReference type="NCBI Taxonomy" id="378272"/>
    <lineage>
        <taxon>Eukaryota</taxon>
        <taxon>Fungi</taxon>
        <taxon>Dikarya</taxon>
        <taxon>Basidiomycota</taxon>
        <taxon>Agaricomycotina</taxon>
        <taxon>Agaricomycetes</taxon>
        <taxon>Polyporales</taxon>
        <taxon>Irpicaceae</taxon>
        <taxon>Irpex</taxon>
    </lineage>
</organism>
<evidence type="ECO:0000313" key="2">
    <source>
        <dbReference type="Proteomes" id="UP001055072"/>
    </source>
</evidence>
<sequence>MSDLLGPFGSPYTVVLWFNILSRLRDVKQLRIRSLSDSMFWIGLLLPHDSTRESLRFPSLTTLELVDVTFRRPTPGTGLDSHRFSSANLRSDLTLMDLNGQSVDFLRCLVARRKLGGSVRKLVVQQSRNFHRHDALYLGAIEVAEVIEWDGHEESVEERNHTVIRLLSRKELCKESLDANVDIRFRLAMIARVWYGSGFLEATCLCSTQLLIC</sequence>
<evidence type="ECO:0000313" key="1">
    <source>
        <dbReference type="EMBL" id="KAI0084624.1"/>
    </source>
</evidence>
<gene>
    <name evidence="1" type="ORF">BDY19DRAFT_521933</name>
</gene>
<proteinExistence type="predicted"/>
<dbReference type="EMBL" id="MU274940">
    <property type="protein sequence ID" value="KAI0084624.1"/>
    <property type="molecule type" value="Genomic_DNA"/>
</dbReference>
<name>A0ACB8TS20_9APHY</name>
<comment type="caution">
    <text evidence="1">The sequence shown here is derived from an EMBL/GenBank/DDBJ whole genome shotgun (WGS) entry which is preliminary data.</text>
</comment>
<keyword evidence="2" id="KW-1185">Reference proteome</keyword>
<protein>
    <submittedName>
        <fullName evidence="1">Uncharacterized protein</fullName>
    </submittedName>
</protein>